<dbReference type="PROSITE" id="PS00627">
    <property type="entry name" value="GHMP_KINASES_ATP"/>
    <property type="match status" value="1"/>
</dbReference>
<evidence type="ECO:0000313" key="17">
    <source>
        <dbReference type="Proteomes" id="UP001597286"/>
    </source>
</evidence>
<keyword evidence="17" id="KW-1185">Reference proteome</keyword>
<evidence type="ECO:0000256" key="1">
    <source>
        <dbReference type="ARBA" id="ARBA00005015"/>
    </source>
</evidence>
<keyword evidence="5 13" id="KW-0028">Amino-acid biosynthesis</keyword>
<dbReference type="Proteomes" id="UP001597286">
    <property type="component" value="Unassembled WGS sequence"/>
</dbReference>
<dbReference type="InterPro" id="IPR014721">
    <property type="entry name" value="Ribsml_uS5_D2-typ_fold_subgr"/>
</dbReference>
<sequence length="310" mass="31977">MTQTLPAGLSVTARVPASSANLGPGFDTLGMALGLYDEISVTTTESGLSVRVEGEGADDVPWGPSHLVVRAIERGLEAAGVWAGGLDVVCRNVIPHSRGLGSSASAAVGGLAAANGLVALLDPALALDDEQMVQLSSEFEGHPDNAAASVLGGAVVSWSEDQVDEDLPRRFGAVRLEVHPSIRAVALVPEDRSSTSHTRGLLPELVPHGDAAFNASRAALAVVALTTRPDLLLVATEDRLHQQQRASALPVTTRWVAALRERGIAAVVSGAGPTVLALTTAPFPADLRSAVEADGLRVLDLKIADGVRTD</sequence>
<dbReference type="Pfam" id="PF08544">
    <property type="entry name" value="GHMP_kinases_C"/>
    <property type="match status" value="1"/>
</dbReference>
<dbReference type="PRINTS" id="PR00958">
    <property type="entry name" value="HOMSERKINASE"/>
</dbReference>
<evidence type="ECO:0000256" key="4">
    <source>
        <dbReference type="ARBA" id="ARBA00017858"/>
    </source>
</evidence>
<proteinExistence type="inferred from homology"/>
<evidence type="ECO:0000313" key="16">
    <source>
        <dbReference type="EMBL" id="MFD1812756.1"/>
    </source>
</evidence>
<dbReference type="InterPro" id="IPR000870">
    <property type="entry name" value="Homoserine_kinase"/>
</dbReference>
<dbReference type="RefSeq" id="WP_378485287.1">
    <property type="nucleotide sequence ID" value="NZ_JBHUFB010000010.1"/>
</dbReference>
<evidence type="ECO:0000256" key="5">
    <source>
        <dbReference type="ARBA" id="ARBA00022605"/>
    </source>
</evidence>
<dbReference type="EMBL" id="JBHUFB010000010">
    <property type="protein sequence ID" value="MFD1812756.1"/>
    <property type="molecule type" value="Genomic_DNA"/>
</dbReference>
<dbReference type="PANTHER" id="PTHR20861">
    <property type="entry name" value="HOMOSERINE/4-DIPHOSPHOCYTIDYL-2-C-METHYL-D-ERYTHRITOL KINASE"/>
    <property type="match status" value="1"/>
</dbReference>
<accession>A0ABW4P403</accession>
<evidence type="ECO:0000256" key="3">
    <source>
        <dbReference type="ARBA" id="ARBA00012078"/>
    </source>
</evidence>
<name>A0ABW4P403_9NOCA</name>
<gene>
    <name evidence="13 16" type="primary">thrB</name>
    <name evidence="16" type="ORF">ACFSJG_11060</name>
</gene>
<evidence type="ECO:0000256" key="10">
    <source>
        <dbReference type="ARBA" id="ARBA00022840"/>
    </source>
</evidence>
<evidence type="ECO:0000256" key="11">
    <source>
        <dbReference type="ARBA" id="ARBA00049375"/>
    </source>
</evidence>
<dbReference type="Pfam" id="PF00288">
    <property type="entry name" value="GHMP_kinases_N"/>
    <property type="match status" value="1"/>
</dbReference>
<keyword evidence="6 13" id="KW-0808">Transferase</keyword>
<keyword evidence="13" id="KW-0963">Cytoplasm</keyword>
<evidence type="ECO:0000256" key="12">
    <source>
        <dbReference type="ARBA" id="ARBA00049954"/>
    </source>
</evidence>
<comment type="pathway">
    <text evidence="1 13">Amino-acid biosynthesis; L-threonine biosynthesis; L-threonine from L-aspartate: step 4/5.</text>
</comment>
<comment type="caution">
    <text evidence="16">The sequence shown here is derived from an EMBL/GenBank/DDBJ whole genome shotgun (WGS) entry which is preliminary data.</text>
</comment>
<dbReference type="SUPFAM" id="SSF54211">
    <property type="entry name" value="Ribosomal protein S5 domain 2-like"/>
    <property type="match status" value="1"/>
</dbReference>
<reference evidence="17" key="1">
    <citation type="journal article" date="2019" name="Int. J. Syst. Evol. Microbiol.">
        <title>The Global Catalogue of Microorganisms (GCM) 10K type strain sequencing project: providing services to taxonomists for standard genome sequencing and annotation.</title>
        <authorList>
            <consortium name="The Broad Institute Genomics Platform"/>
            <consortium name="The Broad Institute Genome Sequencing Center for Infectious Disease"/>
            <person name="Wu L."/>
            <person name="Ma J."/>
        </authorList>
    </citation>
    <scope>NUCLEOTIDE SEQUENCE [LARGE SCALE GENOMIC DNA]</scope>
    <source>
        <strain evidence="17">DT72</strain>
    </source>
</reference>
<evidence type="ECO:0000256" key="8">
    <source>
        <dbReference type="ARBA" id="ARBA00022741"/>
    </source>
</evidence>
<feature type="domain" description="GHMP kinase C-terminal" evidence="15">
    <location>
        <begin position="236"/>
        <end position="279"/>
    </location>
</feature>
<organism evidence="16 17">
    <name type="scientific">Rhodococcus gannanensis</name>
    <dbReference type="NCBI Taxonomy" id="1960308"/>
    <lineage>
        <taxon>Bacteria</taxon>
        <taxon>Bacillati</taxon>
        <taxon>Actinomycetota</taxon>
        <taxon>Actinomycetes</taxon>
        <taxon>Mycobacteriales</taxon>
        <taxon>Nocardiaceae</taxon>
        <taxon>Rhodococcus</taxon>
    </lineage>
</organism>
<feature type="domain" description="GHMP kinase N-terminal" evidence="14">
    <location>
        <begin position="67"/>
        <end position="153"/>
    </location>
</feature>
<comment type="function">
    <text evidence="12 13">Catalyzes the ATP-dependent phosphorylation of L-homoserine to L-homoserine phosphate.</text>
</comment>
<dbReference type="Gene3D" id="3.30.70.890">
    <property type="entry name" value="GHMP kinase, C-terminal domain"/>
    <property type="match status" value="1"/>
</dbReference>
<dbReference type="NCBIfam" id="TIGR00191">
    <property type="entry name" value="thrB"/>
    <property type="match status" value="1"/>
</dbReference>
<evidence type="ECO:0000256" key="13">
    <source>
        <dbReference type="HAMAP-Rule" id="MF_00384"/>
    </source>
</evidence>
<dbReference type="InterPro" id="IPR006203">
    <property type="entry name" value="GHMP_knse_ATP-bd_CS"/>
</dbReference>
<evidence type="ECO:0000259" key="14">
    <source>
        <dbReference type="Pfam" id="PF00288"/>
    </source>
</evidence>
<dbReference type="InterPro" id="IPR013750">
    <property type="entry name" value="GHMP_kinase_C_dom"/>
</dbReference>
<evidence type="ECO:0000256" key="6">
    <source>
        <dbReference type="ARBA" id="ARBA00022679"/>
    </source>
</evidence>
<dbReference type="GO" id="GO:0004413">
    <property type="term" value="F:homoserine kinase activity"/>
    <property type="evidence" value="ECO:0007669"/>
    <property type="project" value="UniProtKB-EC"/>
</dbReference>
<dbReference type="PIRSF" id="PIRSF000676">
    <property type="entry name" value="Homoser_kin"/>
    <property type="match status" value="1"/>
</dbReference>
<dbReference type="InterPro" id="IPR036554">
    <property type="entry name" value="GHMP_kinase_C_sf"/>
</dbReference>
<evidence type="ECO:0000259" key="15">
    <source>
        <dbReference type="Pfam" id="PF08544"/>
    </source>
</evidence>
<dbReference type="PANTHER" id="PTHR20861:SF1">
    <property type="entry name" value="HOMOSERINE KINASE"/>
    <property type="match status" value="1"/>
</dbReference>
<dbReference type="HAMAP" id="MF_00384">
    <property type="entry name" value="Homoser_kinase"/>
    <property type="match status" value="1"/>
</dbReference>
<feature type="binding site" evidence="13">
    <location>
        <begin position="95"/>
        <end position="105"/>
    </location>
    <ligand>
        <name>ATP</name>
        <dbReference type="ChEBI" id="CHEBI:30616"/>
    </ligand>
</feature>
<dbReference type="Gene3D" id="3.30.230.10">
    <property type="match status" value="1"/>
</dbReference>
<dbReference type="SUPFAM" id="SSF55060">
    <property type="entry name" value="GHMP Kinase, C-terminal domain"/>
    <property type="match status" value="1"/>
</dbReference>
<comment type="similarity">
    <text evidence="2 13">Belongs to the GHMP kinase family. Homoserine kinase subfamily.</text>
</comment>
<evidence type="ECO:0000256" key="9">
    <source>
        <dbReference type="ARBA" id="ARBA00022777"/>
    </source>
</evidence>
<keyword evidence="10 13" id="KW-0067">ATP-binding</keyword>
<dbReference type="EC" id="2.7.1.39" evidence="3 13"/>
<keyword evidence="7 13" id="KW-0791">Threonine biosynthesis</keyword>
<keyword evidence="9 13" id="KW-0418">Kinase</keyword>
<evidence type="ECO:0000256" key="2">
    <source>
        <dbReference type="ARBA" id="ARBA00007370"/>
    </source>
</evidence>
<protein>
    <recommendedName>
        <fullName evidence="4 13">Homoserine kinase</fullName>
        <shortName evidence="13">HK</shortName>
        <shortName evidence="13">HSK</shortName>
        <ecNumber evidence="3 13">2.7.1.39</ecNumber>
    </recommendedName>
</protein>
<dbReference type="InterPro" id="IPR020568">
    <property type="entry name" value="Ribosomal_Su5_D2-typ_SF"/>
</dbReference>
<evidence type="ECO:0000256" key="7">
    <source>
        <dbReference type="ARBA" id="ARBA00022697"/>
    </source>
</evidence>
<comment type="catalytic activity">
    <reaction evidence="11 13">
        <text>L-homoserine + ATP = O-phospho-L-homoserine + ADP + H(+)</text>
        <dbReference type="Rhea" id="RHEA:13985"/>
        <dbReference type="ChEBI" id="CHEBI:15378"/>
        <dbReference type="ChEBI" id="CHEBI:30616"/>
        <dbReference type="ChEBI" id="CHEBI:57476"/>
        <dbReference type="ChEBI" id="CHEBI:57590"/>
        <dbReference type="ChEBI" id="CHEBI:456216"/>
        <dbReference type="EC" id="2.7.1.39"/>
    </reaction>
</comment>
<comment type="subcellular location">
    <subcellularLocation>
        <location evidence="13">Cytoplasm</location>
    </subcellularLocation>
</comment>
<keyword evidence="8 13" id="KW-0547">Nucleotide-binding</keyword>
<dbReference type="InterPro" id="IPR006204">
    <property type="entry name" value="GHMP_kinase_N_dom"/>
</dbReference>